<dbReference type="GO" id="GO:0005634">
    <property type="term" value="C:nucleus"/>
    <property type="evidence" value="ECO:0007669"/>
    <property type="project" value="UniProtKB-SubCell"/>
</dbReference>
<comment type="caution">
    <text evidence="5">The sequence shown here is derived from an EMBL/GenBank/DDBJ whole genome shotgun (WGS) entry which is preliminary data.</text>
</comment>
<evidence type="ECO:0000313" key="5">
    <source>
        <dbReference type="EMBL" id="RRT85113.1"/>
    </source>
</evidence>
<organism evidence="5 6">
    <name type="scientific">Ensete ventricosum</name>
    <name type="common">Abyssinian banana</name>
    <name type="synonym">Musa ensete</name>
    <dbReference type="NCBI Taxonomy" id="4639"/>
    <lineage>
        <taxon>Eukaryota</taxon>
        <taxon>Viridiplantae</taxon>
        <taxon>Streptophyta</taxon>
        <taxon>Embryophyta</taxon>
        <taxon>Tracheophyta</taxon>
        <taxon>Spermatophyta</taxon>
        <taxon>Magnoliopsida</taxon>
        <taxon>Liliopsida</taxon>
        <taxon>Zingiberales</taxon>
        <taxon>Musaceae</taxon>
        <taxon>Ensete</taxon>
    </lineage>
</organism>
<dbReference type="PANTHER" id="PTHR45093">
    <property type="entry name" value="TRANSCRIPTION ACTIVATOR MSS11"/>
    <property type="match status" value="1"/>
</dbReference>
<evidence type="ECO:0000256" key="4">
    <source>
        <dbReference type="ARBA" id="ARBA00023242"/>
    </source>
</evidence>
<dbReference type="PROSITE" id="PS50896">
    <property type="entry name" value="LISH"/>
    <property type="match status" value="1"/>
</dbReference>
<dbReference type="InterPro" id="IPR006594">
    <property type="entry name" value="LisH"/>
</dbReference>
<keyword evidence="4" id="KW-0539">Nucleus</keyword>
<keyword evidence="3" id="KW-0804">Transcription</keyword>
<proteinExistence type="predicted"/>
<reference evidence="5 6" key="1">
    <citation type="journal article" date="2014" name="Agronomy (Basel)">
        <title>A Draft Genome Sequence for Ensete ventricosum, the Drought-Tolerant Tree Against Hunger.</title>
        <authorList>
            <person name="Harrison J."/>
            <person name="Moore K.A."/>
            <person name="Paszkiewicz K."/>
            <person name="Jones T."/>
            <person name="Grant M."/>
            <person name="Ambacheew D."/>
            <person name="Muzemil S."/>
            <person name="Studholme D.J."/>
        </authorList>
    </citation>
    <scope>NUCLEOTIDE SEQUENCE [LARGE SCALE GENOMIC DNA]</scope>
</reference>
<comment type="subcellular location">
    <subcellularLocation>
        <location evidence="1">Nucleus</location>
    </subcellularLocation>
</comment>
<dbReference type="EMBL" id="AMZH03000176">
    <property type="protein sequence ID" value="RRT85113.1"/>
    <property type="molecule type" value="Genomic_DNA"/>
</dbReference>
<evidence type="ECO:0000256" key="3">
    <source>
        <dbReference type="ARBA" id="ARBA00023163"/>
    </source>
</evidence>
<gene>
    <name evidence="5" type="ORF">B296_00000555</name>
</gene>
<evidence type="ECO:0000256" key="1">
    <source>
        <dbReference type="ARBA" id="ARBA00004123"/>
    </source>
</evidence>
<dbReference type="SMART" id="SM00667">
    <property type="entry name" value="LisH"/>
    <property type="match status" value="1"/>
</dbReference>
<name>A0A427B9K7_ENSVE</name>
<dbReference type="Pfam" id="PF08513">
    <property type="entry name" value="LisH"/>
    <property type="match status" value="1"/>
</dbReference>
<sequence length="101" mass="11600">AVTSISKSNASIRLDVYIYDYLMKRNLHASAKTFQAEGKVSSDPVGRLFSISGKFCMVLLVVLWAHCSKCRVGITNFLQHYRNKSRRKQFDFKRMASNSKF</sequence>
<dbReference type="Proteomes" id="UP000287651">
    <property type="component" value="Unassembled WGS sequence"/>
</dbReference>
<evidence type="ECO:0000256" key="2">
    <source>
        <dbReference type="ARBA" id="ARBA00023015"/>
    </source>
</evidence>
<evidence type="ECO:0000313" key="6">
    <source>
        <dbReference type="Proteomes" id="UP000287651"/>
    </source>
</evidence>
<feature type="non-terminal residue" evidence="5">
    <location>
        <position position="1"/>
    </location>
</feature>
<dbReference type="AlphaFoldDB" id="A0A427B9K7"/>
<protein>
    <submittedName>
        <fullName evidence="5">Uncharacterized protein</fullName>
    </submittedName>
</protein>
<keyword evidence="2" id="KW-0805">Transcription regulation</keyword>
<accession>A0A427B9K7</accession>
<dbReference type="PANTHER" id="PTHR45093:SF2">
    <property type="entry name" value="LISH DOMAIN-CONTAINING PROTEIN"/>
    <property type="match status" value="1"/>
</dbReference>